<dbReference type="InterPro" id="IPR056423">
    <property type="entry name" value="BACK_BPM_SPOP"/>
</dbReference>
<dbReference type="KEGG" id="taes:123156964"/>
<dbReference type="Pfam" id="PF22486">
    <property type="entry name" value="MATH_2"/>
    <property type="match status" value="1"/>
</dbReference>
<reference evidence="6" key="1">
    <citation type="submission" date="2018-08" db="EMBL/GenBank/DDBJ databases">
        <authorList>
            <person name="Rossello M."/>
        </authorList>
    </citation>
    <scope>NUCLEOTIDE SEQUENCE [LARGE SCALE GENOMIC DNA]</scope>
    <source>
        <strain evidence="6">cv. Chinese Spring</strain>
    </source>
</reference>
<dbReference type="Pfam" id="PF00651">
    <property type="entry name" value="BTB"/>
    <property type="match status" value="1"/>
</dbReference>
<dbReference type="Gramene" id="TraesROB_scaffold_047271_01G000600.1">
    <property type="protein sequence ID" value="TraesROB_scaffold_047271_01G000600.1"/>
    <property type="gene ID" value="TraesROB_scaffold_047271_01G000600"/>
</dbReference>
<dbReference type="OrthoDB" id="6359816at2759"/>
<dbReference type="OMA" id="MEANIFR"/>
<dbReference type="Gramene" id="TraesCS7B02G359000.1">
    <property type="protein sequence ID" value="TraesCS7B02G359000.1.cds1"/>
    <property type="gene ID" value="TraesCS7B02G359000"/>
</dbReference>
<dbReference type="Gramene" id="TraesSTA7B03G04209770.1">
    <property type="protein sequence ID" value="TraesSTA7B03G04209770.1.CDS1"/>
    <property type="gene ID" value="TraesSTA7B03G04209770"/>
</dbReference>
<dbReference type="SUPFAM" id="SSF49599">
    <property type="entry name" value="TRAF domain-like"/>
    <property type="match status" value="1"/>
</dbReference>
<dbReference type="Gramene" id="TraesMAC7B03G04208270.1">
    <property type="protein sequence ID" value="TraesMAC7B03G04208270.1.CDS1"/>
    <property type="gene ID" value="TraesMAC7B03G04208270"/>
</dbReference>
<dbReference type="STRING" id="4565.A0A3B6SII9"/>
<feature type="domain" description="MATH" evidence="5">
    <location>
        <begin position="29"/>
        <end position="161"/>
    </location>
</feature>
<dbReference type="Gramene" id="TraesLDM7B03G04217540.1">
    <property type="protein sequence ID" value="TraesLDM7B03G04217540.1.CDS1"/>
    <property type="gene ID" value="TraesLDM7B03G04217540"/>
</dbReference>
<gene>
    <name evidence="6" type="primary">LOC123156964</name>
</gene>
<reference evidence="6" key="2">
    <citation type="submission" date="2018-10" db="UniProtKB">
        <authorList>
            <consortium name="EnsemblPlants"/>
        </authorList>
    </citation>
    <scope>IDENTIFICATION</scope>
</reference>
<dbReference type="Gene3D" id="1.25.40.420">
    <property type="match status" value="1"/>
</dbReference>
<dbReference type="PANTHER" id="PTHR26379">
    <property type="entry name" value="BTB/POZ AND MATH DOMAIN-CONTAINING PROTEIN 1"/>
    <property type="match status" value="1"/>
</dbReference>
<dbReference type="Gramene" id="TraesCAD_scaffold_054227_01G000600.1">
    <property type="protein sequence ID" value="TraesCAD_scaffold_054227_01G000600.1"/>
    <property type="gene ID" value="TraesCAD_scaffold_054227_01G000600"/>
</dbReference>
<dbReference type="Gramene" id="TraesRN7B0100974000.1">
    <property type="protein sequence ID" value="TraesRN7B0100974000.1"/>
    <property type="gene ID" value="TraesRN7B0100974000"/>
</dbReference>
<dbReference type="InterPro" id="IPR008974">
    <property type="entry name" value="TRAF-like"/>
</dbReference>
<protein>
    <recommendedName>
        <fullName evidence="8">BTB domain-containing protein</fullName>
    </recommendedName>
</protein>
<evidence type="ECO:0000256" key="1">
    <source>
        <dbReference type="ARBA" id="ARBA00004906"/>
    </source>
</evidence>
<dbReference type="Gene3D" id="3.30.710.10">
    <property type="entry name" value="Potassium Channel Kv1.1, Chain A"/>
    <property type="match status" value="1"/>
</dbReference>
<dbReference type="InterPro" id="IPR002083">
    <property type="entry name" value="MATH/TRAF_dom"/>
</dbReference>
<dbReference type="Gramene" id="TraesWEE_scaffold_007775_01G000100.1">
    <property type="protein sequence ID" value="TraesWEE_scaffold_007775_01G000100.1"/>
    <property type="gene ID" value="TraesWEE_scaffold_007775_01G000100"/>
</dbReference>
<evidence type="ECO:0000256" key="2">
    <source>
        <dbReference type="ARBA" id="ARBA00010846"/>
    </source>
</evidence>
<dbReference type="EnsemblPlants" id="TraesCS7B02G359000.1">
    <property type="protein sequence ID" value="TraesCS7B02G359000.1.cds1"/>
    <property type="gene ID" value="TraesCS7B02G359000"/>
</dbReference>
<dbReference type="Gramene" id="TraesARI7B03G04076780.1">
    <property type="protein sequence ID" value="TraesARI7B03G04076780.1.CDS1"/>
    <property type="gene ID" value="TraesARI7B03G04076780"/>
</dbReference>
<feature type="compositionally biased region" description="Basic and acidic residues" evidence="3">
    <location>
        <begin position="273"/>
        <end position="292"/>
    </location>
</feature>
<dbReference type="Gramene" id="TraesJAG7B03G04196780.1">
    <property type="protein sequence ID" value="TraesJAG7B03G04196780.1.CDS1"/>
    <property type="gene ID" value="TraesJAG7B03G04196780"/>
</dbReference>
<dbReference type="SMR" id="A0A3B6SII9"/>
<dbReference type="Proteomes" id="UP000019116">
    <property type="component" value="Chromosome 7B"/>
</dbReference>
<accession>A0A3B6SII9</accession>
<name>A0A3B6SII9_WHEAT</name>
<dbReference type="PROSITE" id="PS50144">
    <property type="entry name" value="MATH"/>
    <property type="match status" value="1"/>
</dbReference>
<dbReference type="GeneID" id="123156964"/>
<dbReference type="SUPFAM" id="SSF54695">
    <property type="entry name" value="POZ domain"/>
    <property type="match status" value="1"/>
</dbReference>
<dbReference type="Gramene" id="TraesLAC7B03G04159640.1">
    <property type="protein sequence ID" value="TraesLAC7B03G04159640.1.CDS1"/>
    <property type="gene ID" value="TraesLAC7B03G04159640"/>
</dbReference>
<comment type="pathway">
    <text evidence="1">Protein modification; protein ubiquitination.</text>
</comment>
<dbReference type="InterPro" id="IPR045005">
    <property type="entry name" value="BPM1-6"/>
</dbReference>
<dbReference type="GO" id="GO:0016567">
    <property type="term" value="P:protein ubiquitination"/>
    <property type="evidence" value="ECO:0007669"/>
    <property type="project" value="InterPro"/>
</dbReference>
<sequence length="433" mass="48024">MSSFAGVSVLADGGLCPATESFVDTGTDCGYHLLVVQDYRRTKQEAPTGDSITSRPFTVGGHDWYLHYYPNGENLSCANYVSLSVSRLYDDEGADEVVDTKFGFSFVDQVEKQNPVYIRGTETCSFPLPGSSWSCDKFVRRHALERSANLRGDCFTIRCDIMVVHDTKGGDGEALLPDIHRHFGDLFQTNLGADVTFEVCGEMIAAHRCVLAARSKVFRAQLFGPMKEGSATTTSSVIQIKDMEANIFRALLSFVYTDSFPAMHEDSMEEDETSHLVEHGQGEEALEDKMSEAAEQGQGEEAIEDKMSEVAEQGQGEEAVEDETRVQWLQDLFVAADRYDLQRLKFICEKQLSELIGVSSVASTLALAERHHCRGLKEACIKFIQVQSPSCLQTIMATDGWEHIITTYPSVLNELIAEVIALNQQTLSLFTKI</sequence>
<evidence type="ECO:0000313" key="7">
    <source>
        <dbReference type="Proteomes" id="UP000019116"/>
    </source>
</evidence>
<dbReference type="SMART" id="SM00225">
    <property type="entry name" value="BTB"/>
    <property type="match status" value="1"/>
</dbReference>
<dbReference type="Gene3D" id="2.60.210.10">
    <property type="entry name" value="Apoptosis, Tumor Necrosis Factor Receptor Associated Protein 2, Chain A"/>
    <property type="match status" value="1"/>
</dbReference>
<comment type="similarity">
    <text evidence="2">Belongs to the Tdpoz family.</text>
</comment>
<evidence type="ECO:0000313" key="6">
    <source>
        <dbReference type="EnsemblPlants" id="TraesCS7B02G359000.1.cds1"/>
    </source>
</evidence>
<evidence type="ECO:0000259" key="5">
    <source>
        <dbReference type="PROSITE" id="PS50144"/>
    </source>
</evidence>
<feature type="region of interest" description="Disordered" evidence="3">
    <location>
        <begin position="265"/>
        <end position="301"/>
    </location>
</feature>
<dbReference type="Gramene" id="TraesJUL7B03G04254010.1">
    <property type="protein sequence ID" value="TraesJUL7B03G04254010.1.CDS1"/>
    <property type="gene ID" value="TraesJUL7B03G04254010"/>
</dbReference>
<evidence type="ECO:0008006" key="8">
    <source>
        <dbReference type="Google" id="ProtNLM"/>
    </source>
</evidence>
<proteinExistence type="inferred from homology"/>
<evidence type="ECO:0000259" key="4">
    <source>
        <dbReference type="PROSITE" id="PS50097"/>
    </source>
</evidence>
<dbReference type="PANTHER" id="PTHR26379:SF516">
    <property type="entry name" value="BTB DOMAIN-CONTAINING PROTEIN"/>
    <property type="match status" value="1"/>
</dbReference>
<dbReference type="Gramene" id="TraesCLE_scaffold_053118_01G000100.1">
    <property type="protein sequence ID" value="TraesCLE_scaffold_053118_01G000100.1"/>
    <property type="gene ID" value="TraesCLE_scaffold_053118_01G000100"/>
</dbReference>
<dbReference type="Gramene" id="TraesKAR7B01G0405910.1">
    <property type="protein sequence ID" value="cds.TraesKAR7B01G0405910.1"/>
    <property type="gene ID" value="TraesKAR7B01G0405910"/>
</dbReference>
<dbReference type="RefSeq" id="XP_044431107.1">
    <property type="nucleotide sequence ID" value="XM_044575172.1"/>
</dbReference>
<dbReference type="Gramene" id="TraesCS7B03G0965900.1">
    <property type="protein sequence ID" value="TraesCS7B03G0965900.1.CDS1"/>
    <property type="gene ID" value="TraesCS7B03G0965900"/>
</dbReference>
<keyword evidence="7" id="KW-1185">Reference proteome</keyword>
<dbReference type="InterPro" id="IPR000210">
    <property type="entry name" value="BTB/POZ_dom"/>
</dbReference>
<dbReference type="Gramene" id="TraesSYM7B03G04263920.1">
    <property type="protein sequence ID" value="TraesSYM7B03G04263920.1.CDS1"/>
    <property type="gene ID" value="TraesSYM7B03G04263920"/>
</dbReference>
<dbReference type="AlphaFoldDB" id="A0A3B6SII9"/>
<feature type="domain" description="BTB" evidence="4">
    <location>
        <begin position="193"/>
        <end position="264"/>
    </location>
</feature>
<dbReference type="PROSITE" id="PS50097">
    <property type="entry name" value="BTB"/>
    <property type="match status" value="1"/>
</dbReference>
<dbReference type="Pfam" id="PF24570">
    <property type="entry name" value="BACK_BPM_SPOP"/>
    <property type="match status" value="1"/>
</dbReference>
<dbReference type="CDD" id="cd00121">
    <property type="entry name" value="MATH"/>
    <property type="match status" value="1"/>
</dbReference>
<organism evidence="6">
    <name type="scientific">Triticum aestivum</name>
    <name type="common">Wheat</name>
    <dbReference type="NCBI Taxonomy" id="4565"/>
    <lineage>
        <taxon>Eukaryota</taxon>
        <taxon>Viridiplantae</taxon>
        <taxon>Streptophyta</taxon>
        <taxon>Embryophyta</taxon>
        <taxon>Tracheophyta</taxon>
        <taxon>Spermatophyta</taxon>
        <taxon>Magnoliopsida</taxon>
        <taxon>Liliopsida</taxon>
        <taxon>Poales</taxon>
        <taxon>Poaceae</taxon>
        <taxon>BOP clade</taxon>
        <taxon>Pooideae</taxon>
        <taxon>Triticodae</taxon>
        <taxon>Triticeae</taxon>
        <taxon>Triticinae</taxon>
        <taxon>Triticum</taxon>
    </lineage>
</organism>
<dbReference type="InterPro" id="IPR011333">
    <property type="entry name" value="SKP1/BTB/POZ_sf"/>
</dbReference>
<evidence type="ECO:0000256" key="3">
    <source>
        <dbReference type="SAM" id="MobiDB-lite"/>
    </source>
</evidence>